<dbReference type="CDD" id="cd16893">
    <property type="entry name" value="LT_MltC_MltE"/>
    <property type="match status" value="1"/>
</dbReference>
<feature type="region of interest" description="Disordered" evidence="2">
    <location>
        <begin position="162"/>
        <end position="194"/>
    </location>
</feature>
<feature type="compositionally biased region" description="Polar residues" evidence="2">
    <location>
        <begin position="184"/>
        <end position="194"/>
    </location>
</feature>
<dbReference type="Gene3D" id="1.10.530.10">
    <property type="match status" value="1"/>
</dbReference>
<keyword evidence="6" id="KW-1185">Reference proteome</keyword>
<dbReference type="AlphaFoldDB" id="A0A432YAP5"/>
<evidence type="ECO:0000256" key="1">
    <source>
        <dbReference type="ARBA" id="ARBA00007734"/>
    </source>
</evidence>
<dbReference type="EMBL" id="PIPV01000001">
    <property type="protein sequence ID" value="RUO58049.1"/>
    <property type="molecule type" value="Genomic_DNA"/>
</dbReference>
<keyword evidence="3" id="KW-0732">Signal</keyword>
<dbReference type="SUPFAM" id="SSF53955">
    <property type="entry name" value="Lysozyme-like"/>
    <property type="match status" value="1"/>
</dbReference>
<evidence type="ECO:0000256" key="2">
    <source>
        <dbReference type="SAM" id="MobiDB-lite"/>
    </source>
</evidence>
<name>A0A432YAP5_9GAMM</name>
<protein>
    <submittedName>
        <fullName evidence="5">Murein transglycosylase</fullName>
    </submittedName>
</protein>
<evidence type="ECO:0000313" key="6">
    <source>
        <dbReference type="Proteomes" id="UP000287330"/>
    </source>
</evidence>
<organism evidence="5 6">
    <name type="scientific">Idiomarina fontislapidosi</name>
    <dbReference type="NCBI Taxonomy" id="263723"/>
    <lineage>
        <taxon>Bacteria</taxon>
        <taxon>Pseudomonadati</taxon>
        <taxon>Pseudomonadota</taxon>
        <taxon>Gammaproteobacteria</taxon>
        <taxon>Alteromonadales</taxon>
        <taxon>Idiomarinaceae</taxon>
        <taxon>Idiomarina</taxon>
    </lineage>
</organism>
<feature type="signal peptide" evidence="3">
    <location>
        <begin position="1"/>
        <end position="23"/>
    </location>
</feature>
<comment type="similarity">
    <text evidence="1">Belongs to the transglycosylase Slt family.</text>
</comment>
<dbReference type="PANTHER" id="PTHR37423">
    <property type="entry name" value="SOLUBLE LYTIC MUREIN TRANSGLYCOSYLASE-RELATED"/>
    <property type="match status" value="1"/>
</dbReference>
<accession>A0A432YAP5</accession>
<dbReference type="Proteomes" id="UP000287330">
    <property type="component" value="Unassembled WGS sequence"/>
</dbReference>
<feature type="chain" id="PRO_5019059121" evidence="3">
    <location>
        <begin position="24"/>
        <end position="384"/>
    </location>
</feature>
<dbReference type="InterPro" id="IPR000189">
    <property type="entry name" value="Transglyc_AS"/>
</dbReference>
<dbReference type="GO" id="GO:0000270">
    <property type="term" value="P:peptidoglycan metabolic process"/>
    <property type="evidence" value="ECO:0007669"/>
    <property type="project" value="InterPro"/>
</dbReference>
<dbReference type="PROSITE" id="PS00922">
    <property type="entry name" value="TRANSGLYCOSYLASE"/>
    <property type="match status" value="1"/>
</dbReference>
<dbReference type="OrthoDB" id="5620293at2"/>
<evidence type="ECO:0000259" key="4">
    <source>
        <dbReference type="Pfam" id="PF01464"/>
    </source>
</evidence>
<dbReference type="GO" id="GO:0016020">
    <property type="term" value="C:membrane"/>
    <property type="evidence" value="ECO:0007669"/>
    <property type="project" value="InterPro"/>
</dbReference>
<dbReference type="PANTHER" id="PTHR37423:SF2">
    <property type="entry name" value="MEMBRANE-BOUND LYTIC MUREIN TRANSGLYCOSYLASE C"/>
    <property type="match status" value="1"/>
</dbReference>
<reference evidence="6" key="1">
    <citation type="journal article" date="2018" name="Front. Microbiol.">
        <title>Genome-Based Analysis Reveals the Taxonomy and Diversity of the Family Idiomarinaceae.</title>
        <authorList>
            <person name="Liu Y."/>
            <person name="Lai Q."/>
            <person name="Shao Z."/>
        </authorList>
    </citation>
    <scope>NUCLEOTIDE SEQUENCE [LARGE SCALE GENOMIC DNA]</scope>
    <source>
        <strain evidence="6">F23</strain>
    </source>
</reference>
<comment type="caution">
    <text evidence="5">The sequence shown here is derived from an EMBL/GenBank/DDBJ whole genome shotgun (WGS) entry which is preliminary data.</text>
</comment>
<dbReference type="InterPro" id="IPR008258">
    <property type="entry name" value="Transglycosylase_SLT_dom_1"/>
</dbReference>
<dbReference type="Pfam" id="PF01464">
    <property type="entry name" value="SLT"/>
    <property type="match status" value="1"/>
</dbReference>
<feature type="domain" description="Transglycosylase SLT" evidence="4">
    <location>
        <begin position="215"/>
        <end position="337"/>
    </location>
</feature>
<dbReference type="RefSeq" id="WP_110571981.1">
    <property type="nucleotide sequence ID" value="NZ_PIPV01000001.1"/>
</dbReference>
<sequence>MPIKRSTWTAILILNPLALSALAQDTAAEEDAFAQFAAQQQAEFEQFEREHWQAFEQFVNEWREAEAAYKEQLAEVWEDPELSDRTRYIQYSDDVSERTVVDYEANTVTVEVQGRLTQAQLRQKLQQQLTKLARTTVSSALKSDPVIKQLPKPVQQQITVENSTPIIETETEAEASREEPAQDQLETTASTSKITVQLPPTSQQARIKRVLPTVEVYAQKHGLSPALILAIIHTESSFNPMARSHIPAFGLMQIVPTSAGKDISDFLYGEQQLFSPAYLFDPDNNIQAGSVYYYLLSRRYFKAVRNDEVRELLSIAAYNTGPGNVARTFGSDYSLAEASAAANQMTREQAYQHLMTYLPAQETKNYLRKITQRQINYQQMMEAF</sequence>
<dbReference type="InterPro" id="IPR023346">
    <property type="entry name" value="Lysozyme-like_dom_sf"/>
</dbReference>
<proteinExistence type="inferred from homology"/>
<dbReference type="GO" id="GO:0008933">
    <property type="term" value="F:peptidoglycan lytic transglycosylase activity"/>
    <property type="evidence" value="ECO:0007669"/>
    <property type="project" value="InterPro"/>
</dbReference>
<evidence type="ECO:0000256" key="3">
    <source>
        <dbReference type="SAM" id="SignalP"/>
    </source>
</evidence>
<gene>
    <name evidence="5" type="ORF">CWE25_00155</name>
</gene>
<evidence type="ECO:0000313" key="5">
    <source>
        <dbReference type="EMBL" id="RUO58049.1"/>
    </source>
</evidence>